<dbReference type="Proteomes" id="UP000053477">
    <property type="component" value="Unassembled WGS sequence"/>
</dbReference>
<keyword evidence="3" id="KW-0862">Zinc</keyword>
<evidence type="ECO:0000313" key="8">
    <source>
        <dbReference type="EMBL" id="KLO16014.1"/>
    </source>
</evidence>
<reference evidence="8 9" key="1">
    <citation type="submission" date="2015-04" db="EMBL/GenBank/DDBJ databases">
        <title>Complete genome sequence of Schizopora paradoxa KUC8140, a cosmopolitan wood degrader in East Asia.</title>
        <authorList>
            <consortium name="DOE Joint Genome Institute"/>
            <person name="Min B."/>
            <person name="Park H."/>
            <person name="Jang Y."/>
            <person name="Kim J.-J."/>
            <person name="Kim K.H."/>
            <person name="Pangilinan J."/>
            <person name="Lipzen A."/>
            <person name="Riley R."/>
            <person name="Grigoriev I.V."/>
            <person name="Spatafora J.W."/>
            <person name="Choi I.-G."/>
        </authorList>
    </citation>
    <scope>NUCLEOTIDE SEQUENCE [LARGE SCALE GENOMIC DNA]</scope>
    <source>
        <strain evidence="8 9">KUC8140</strain>
    </source>
</reference>
<dbReference type="SUPFAM" id="SSF144232">
    <property type="entry name" value="HIT/MYND zinc finger-like"/>
    <property type="match status" value="1"/>
</dbReference>
<accession>A0A0H2RW19</accession>
<dbReference type="EMBL" id="KQ085921">
    <property type="protein sequence ID" value="KLO16014.1"/>
    <property type="molecule type" value="Genomic_DNA"/>
</dbReference>
<proteinExistence type="predicted"/>
<dbReference type="OrthoDB" id="2869484at2759"/>
<keyword evidence="2 4" id="KW-0863">Zinc-finger</keyword>
<feature type="compositionally biased region" description="Acidic residues" evidence="5">
    <location>
        <begin position="526"/>
        <end position="537"/>
    </location>
</feature>
<keyword evidence="6" id="KW-0472">Membrane</keyword>
<dbReference type="GO" id="GO:0008270">
    <property type="term" value="F:zinc ion binding"/>
    <property type="evidence" value="ECO:0007669"/>
    <property type="project" value="UniProtKB-KW"/>
</dbReference>
<dbReference type="PROSITE" id="PS50865">
    <property type="entry name" value="ZF_MYND_2"/>
    <property type="match status" value="1"/>
</dbReference>
<dbReference type="Gene3D" id="6.10.140.2220">
    <property type="match status" value="1"/>
</dbReference>
<feature type="compositionally biased region" description="Polar residues" evidence="5">
    <location>
        <begin position="541"/>
        <end position="552"/>
    </location>
</feature>
<dbReference type="AlphaFoldDB" id="A0A0H2RW19"/>
<name>A0A0H2RW19_9AGAM</name>
<keyword evidence="6" id="KW-0812">Transmembrane</keyword>
<evidence type="ECO:0000313" key="9">
    <source>
        <dbReference type="Proteomes" id="UP000053477"/>
    </source>
</evidence>
<evidence type="ECO:0000256" key="5">
    <source>
        <dbReference type="SAM" id="MobiDB-lite"/>
    </source>
</evidence>
<evidence type="ECO:0000259" key="7">
    <source>
        <dbReference type="PROSITE" id="PS50865"/>
    </source>
</evidence>
<protein>
    <recommendedName>
        <fullName evidence="7">MYND-type domain-containing protein</fullName>
    </recommendedName>
</protein>
<feature type="transmembrane region" description="Helical" evidence="6">
    <location>
        <begin position="75"/>
        <end position="96"/>
    </location>
</feature>
<dbReference type="STRING" id="27342.A0A0H2RW19"/>
<dbReference type="Pfam" id="PF01753">
    <property type="entry name" value="zf-MYND"/>
    <property type="match status" value="1"/>
</dbReference>
<feature type="region of interest" description="Disordered" evidence="5">
    <location>
        <begin position="526"/>
        <end position="556"/>
    </location>
</feature>
<gene>
    <name evidence="8" type="ORF">SCHPADRAFT_232358</name>
</gene>
<keyword evidence="6" id="KW-1133">Transmembrane helix</keyword>
<evidence type="ECO:0000256" key="4">
    <source>
        <dbReference type="PROSITE-ProRule" id="PRU00134"/>
    </source>
</evidence>
<evidence type="ECO:0000256" key="6">
    <source>
        <dbReference type="SAM" id="Phobius"/>
    </source>
</evidence>
<dbReference type="InParanoid" id="A0A0H2RW19"/>
<sequence length="658" mass="74724">MKTFCKNIHWATREMQAMLMGPGFYDPEQYDDEPASLSQEDSQKMYKMLFVLFGSYACIHGLLTRPSLSRKTTKIFVDAWPGFIYSMVLTLNGSFLCQFISGQFSDLAYSLICGTLMRMANRCDSRTIQNLLLDEELPEIMSFLLLLDHNPSPAEKPLKVEPQVSATLTSCLDSMNAKDRTAFLDGILQHADLDWDSYTLHLHHLLKRFWDGDQRNYWFVSVVIEAIVKVPPRSDFWTLNMKKSTLPLIIKILTGSSKVIIRTDKKEDLGGQFKTVRLSILFCCYVLSSPSGSTWSVQLFRHGILRAIFNCIPAVASSPKDVQTALNDLVLHVIPSELVFGPVIDAAAQAWKETIANKGEPKFEGSFFRKEWSFLKNLIMERVIKKDIFIMKTGGKFSATCNRTGCNKREHEVRFIRCAGCRLAIYCSKECRKMDWNTIHRNGCAISYVPEDEHVRQRDLQCAMSILASETHRHRRGLKALARRKYPEIPFNKLTVVIDYTTKKLVFDVKTSILDDLKKDLGVISYEEDSEDSEDEHSEQRGVSRNSMSSVTDEAVDESQWPENAFRVLWAKMRKGTVFMSAFYNGAKGLDVPDDDDLRPAMPVLTGGLRIQGEDPDGNLLETTWDEFDEALYRIETFGGGDPSAGIPLCSFDHLISI</sequence>
<evidence type="ECO:0000256" key="1">
    <source>
        <dbReference type="ARBA" id="ARBA00022723"/>
    </source>
</evidence>
<feature type="domain" description="MYND-type" evidence="7">
    <location>
        <begin position="403"/>
        <end position="444"/>
    </location>
</feature>
<keyword evidence="9" id="KW-1185">Reference proteome</keyword>
<organism evidence="8 9">
    <name type="scientific">Schizopora paradoxa</name>
    <dbReference type="NCBI Taxonomy" id="27342"/>
    <lineage>
        <taxon>Eukaryota</taxon>
        <taxon>Fungi</taxon>
        <taxon>Dikarya</taxon>
        <taxon>Basidiomycota</taxon>
        <taxon>Agaricomycotina</taxon>
        <taxon>Agaricomycetes</taxon>
        <taxon>Hymenochaetales</taxon>
        <taxon>Schizoporaceae</taxon>
        <taxon>Schizopora</taxon>
    </lineage>
</organism>
<dbReference type="InterPro" id="IPR002893">
    <property type="entry name" value="Znf_MYND"/>
</dbReference>
<evidence type="ECO:0000256" key="3">
    <source>
        <dbReference type="ARBA" id="ARBA00022833"/>
    </source>
</evidence>
<evidence type="ECO:0000256" key="2">
    <source>
        <dbReference type="ARBA" id="ARBA00022771"/>
    </source>
</evidence>
<keyword evidence="1" id="KW-0479">Metal-binding</keyword>